<feature type="compositionally biased region" description="Polar residues" evidence="1">
    <location>
        <begin position="41"/>
        <end position="53"/>
    </location>
</feature>
<feature type="compositionally biased region" description="Polar residues" evidence="1">
    <location>
        <begin position="1"/>
        <end position="14"/>
    </location>
</feature>
<dbReference type="Proteomes" id="UP001235939">
    <property type="component" value="Chromosome 02"/>
</dbReference>
<evidence type="ECO:0000256" key="1">
    <source>
        <dbReference type="SAM" id="MobiDB-lite"/>
    </source>
</evidence>
<keyword evidence="3" id="KW-1185">Reference proteome</keyword>
<name>A0ABY6K3C7_9ARAC</name>
<feature type="compositionally biased region" description="Basic and acidic residues" evidence="1">
    <location>
        <begin position="17"/>
        <end position="37"/>
    </location>
</feature>
<feature type="region of interest" description="Disordered" evidence="1">
    <location>
        <begin position="1"/>
        <end position="113"/>
    </location>
</feature>
<dbReference type="EMBL" id="CP092864">
    <property type="protein sequence ID" value="UYV63112.1"/>
    <property type="molecule type" value="Genomic_DNA"/>
</dbReference>
<evidence type="ECO:0000313" key="3">
    <source>
        <dbReference type="Proteomes" id="UP001235939"/>
    </source>
</evidence>
<organism evidence="2 3">
    <name type="scientific">Cordylochernes scorpioides</name>
    <dbReference type="NCBI Taxonomy" id="51811"/>
    <lineage>
        <taxon>Eukaryota</taxon>
        <taxon>Metazoa</taxon>
        <taxon>Ecdysozoa</taxon>
        <taxon>Arthropoda</taxon>
        <taxon>Chelicerata</taxon>
        <taxon>Arachnida</taxon>
        <taxon>Pseudoscorpiones</taxon>
        <taxon>Cheliferoidea</taxon>
        <taxon>Chernetidae</taxon>
        <taxon>Cordylochernes</taxon>
    </lineage>
</organism>
<accession>A0ABY6K3C7</accession>
<evidence type="ECO:0000313" key="2">
    <source>
        <dbReference type="EMBL" id="UYV63112.1"/>
    </source>
</evidence>
<gene>
    <name evidence="2" type="ORF">LAZ67_2003168</name>
</gene>
<proteinExistence type="predicted"/>
<reference evidence="2 3" key="1">
    <citation type="submission" date="2022-01" db="EMBL/GenBank/DDBJ databases">
        <title>A chromosomal length assembly of Cordylochernes scorpioides.</title>
        <authorList>
            <person name="Zeh D."/>
            <person name="Zeh J."/>
        </authorList>
    </citation>
    <scope>NUCLEOTIDE SEQUENCE [LARGE SCALE GENOMIC DNA]</scope>
    <source>
        <strain evidence="2">IN4F17</strain>
        <tissue evidence="2">Whole Body</tissue>
    </source>
</reference>
<protein>
    <submittedName>
        <fullName evidence="2">Uncharacterized protein</fullName>
    </submittedName>
</protein>
<sequence length="113" mass="12736">MTLKTTDLSPSQGSDRGYTDMRGDSQARIGSEKEQRWRNKPTIQTKRPSNLFPQQEIFREDTTPQGTSADPLTDRQRREQAVNPSTTQPKIPQDMETEQRCGPNPVTSSTPST</sequence>